<protein>
    <submittedName>
        <fullName evidence="1">DUF465 domain-containing protein</fullName>
    </submittedName>
</protein>
<dbReference type="Gene3D" id="6.10.280.50">
    <property type="match status" value="1"/>
</dbReference>
<organism evidence="1 2">
    <name type="scientific">Acidiphilium iwatense</name>
    <dbReference type="NCBI Taxonomy" id="768198"/>
    <lineage>
        <taxon>Bacteria</taxon>
        <taxon>Pseudomonadati</taxon>
        <taxon>Pseudomonadota</taxon>
        <taxon>Alphaproteobacteria</taxon>
        <taxon>Acetobacterales</taxon>
        <taxon>Acidocellaceae</taxon>
        <taxon>Acidiphilium</taxon>
    </lineage>
</organism>
<evidence type="ECO:0000313" key="1">
    <source>
        <dbReference type="EMBL" id="MCF3945949.1"/>
    </source>
</evidence>
<accession>A0ABS9DT86</accession>
<comment type="caution">
    <text evidence="1">The sequence shown here is derived from an EMBL/GenBank/DDBJ whole genome shotgun (WGS) entry which is preliminary data.</text>
</comment>
<keyword evidence="2" id="KW-1185">Reference proteome</keyword>
<dbReference type="Proteomes" id="UP001521209">
    <property type="component" value="Unassembled WGS sequence"/>
</dbReference>
<dbReference type="InterPro" id="IPR038444">
    <property type="entry name" value="DUF465_sf"/>
</dbReference>
<sequence length="56" mass="6554">MSLQARIESLKVRHAGLEARISEEDSRPRPDDDQLARLKLEKLRLKEELERLKTNA</sequence>
<dbReference type="EMBL" id="JAKGBZ010000006">
    <property type="protein sequence ID" value="MCF3945949.1"/>
    <property type="molecule type" value="Genomic_DNA"/>
</dbReference>
<evidence type="ECO:0000313" key="2">
    <source>
        <dbReference type="Proteomes" id="UP001521209"/>
    </source>
</evidence>
<gene>
    <name evidence="1" type="ORF">L2A60_04520</name>
</gene>
<dbReference type="InterPro" id="IPR007420">
    <property type="entry name" value="DUF465"/>
</dbReference>
<reference evidence="1 2" key="1">
    <citation type="submission" date="2022-01" db="EMBL/GenBank/DDBJ databases">
        <authorList>
            <person name="Won M."/>
            <person name="Kim S.-J."/>
            <person name="Kwon S.-W."/>
        </authorList>
    </citation>
    <scope>NUCLEOTIDE SEQUENCE [LARGE SCALE GENOMIC DNA]</scope>
    <source>
        <strain evidence="1 2">KCTC 23505</strain>
    </source>
</reference>
<proteinExistence type="predicted"/>
<dbReference type="Pfam" id="PF04325">
    <property type="entry name" value="DUF465"/>
    <property type="match status" value="1"/>
</dbReference>
<name>A0ABS9DT86_9PROT</name>
<dbReference type="RefSeq" id="WP_235703183.1">
    <property type="nucleotide sequence ID" value="NZ_JAKGBZ010000006.1"/>
</dbReference>